<accession>A0A2U7P6C6</accession>
<proteinExistence type="predicted"/>
<feature type="region of interest" description="Disordered" evidence="1">
    <location>
        <begin position="75"/>
        <end position="94"/>
    </location>
</feature>
<organism evidence="2">
    <name type="scientific">Hot spring virus BHS1</name>
    <dbReference type="NCBI Taxonomy" id="2024351"/>
    <lineage>
        <taxon>Viruses</taxon>
    </lineage>
</organism>
<evidence type="ECO:0000256" key="1">
    <source>
        <dbReference type="SAM" id="MobiDB-lite"/>
    </source>
</evidence>
<sequence>MIPDKIELRDLDPDKLTLDELTLIFDPSSLSEGELISIFRQFCLNHTNWTRRQIGQIKAAELKDVMTKISAAIKEQAVPKETPPDSEHGLTATT</sequence>
<name>A0A2U7P6C6_9VIRU</name>
<protein>
    <submittedName>
        <fullName evidence="2">Uncharacterized protein</fullName>
    </submittedName>
</protein>
<dbReference type="EMBL" id="MF098556">
    <property type="protein sequence ID" value="ASV43901.1"/>
    <property type="molecule type" value="Genomic_DNA"/>
</dbReference>
<reference evidence="2" key="1">
    <citation type="submission" date="2017-05" db="EMBL/GenBank/DDBJ databases">
        <title>The virome of a scalding spring: bacteriophages and archaeal viruses share the pool.</title>
        <authorList>
            <person name="Zablocki O.D.J."/>
            <person name="van Zyl L.J."/>
            <person name="Kirby B."/>
            <person name="Trindade M.I."/>
        </authorList>
    </citation>
    <scope>NUCLEOTIDE SEQUENCE</scope>
</reference>
<evidence type="ECO:0000313" key="2">
    <source>
        <dbReference type="EMBL" id="ASV43901.1"/>
    </source>
</evidence>